<reference evidence="3" key="1">
    <citation type="journal article" date="2018" name="Nat. Microbiol.">
        <title>Leveraging single-cell genomics to expand the fungal tree of life.</title>
        <authorList>
            <person name="Ahrendt S.R."/>
            <person name="Quandt C.A."/>
            <person name="Ciobanu D."/>
            <person name="Clum A."/>
            <person name="Salamov A."/>
            <person name="Andreopoulos B."/>
            <person name="Cheng J.F."/>
            <person name="Woyke T."/>
            <person name="Pelin A."/>
            <person name="Henrissat B."/>
            <person name="Reynolds N.K."/>
            <person name="Benny G.L."/>
            <person name="Smith M.E."/>
            <person name="James T.Y."/>
            <person name="Grigoriev I.V."/>
        </authorList>
    </citation>
    <scope>NUCLEOTIDE SEQUENCE [LARGE SCALE GENOMIC DNA]</scope>
    <source>
        <strain evidence="3">ATCC 52028</strain>
    </source>
</reference>
<feature type="region of interest" description="Disordered" evidence="1">
    <location>
        <begin position="667"/>
        <end position="755"/>
    </location>
</feature>
<evidence type="ECO:0000313" key="3">
    <source>
        <dbReference type="Proteomes" id="UP000268535"/>
    </source>
</evidence>
<feature type="region of interest" description="Disordered" evidence="1">
    <location>
        <begin position="123"/>
        <end position="144"/>
    </location>
</feature>
<evidence type="ECO:0000313" key="2">
    <source>
        <dbReference type="EMBL" id="RKO98071.1"/>
    </source>
</evidence>
<dbReference type="Proteomes" id="UP000268535">
    <property type="component" value="Unassembled WGS sequence"/>
</dbReference>
<dbReference type="AlphaFoldDB" id="A0A4P9WX78"/>
<feature type="compositionally biased region" description="Low complexity" evidence="1">
    <location>
        <begin position="478"/>
        <end position="491"/>
    </location>
</feature>
<sequence>MGMYPDPEAAAAASVLAARSAAFRSPYLAVPIAPSLLSAPSAEEPAPAAAALAASQLEMPATAAGAAGAQVASARRTRHAGQPLTRHLSVSTRRPGHLIPDATGEINSAPAESMNWRRGLPASPALALSGGDPSPMAPAASAPALEEDEIDDGVDGVTDAHAHAAKGAGDYDDSVATGSKRARRSDAADASVTTATIASAAAACKTAARRAARMSMSIDVHARAVGAGEDALPPTGTPRLEPFSASDVVSPAGMGVSLPEGSGDSPVIPSPASDAGSADGGSMRGTSLNDELSPMTPLAGVGGSASSGPVTAGTPSSKGRGRKTKVVYTACKVCNGARGLPLMKDGRGKCSYCNREKSMLAMRERKARERELELSARFEAGVAEGARRAQQQISVLQYRKNLAESDRDRLAADQEVLYENMGELEDLLMLASSAATWAEFKRRAADLDLRSASLETQLHRKAVASRSTMPDVAMDNAATTTTSTAGSSAPSHEATVVHGETLTTPTSTPTSTAGRLSGGGDDGTCYVADVAPVRVALADHGRMDRVASVGTPPGEPAVVFGGRSYAGTLGGLPEPVGVLVPADACTAPLPQFASINAIVGIDGACGGIDINDNGQRCAGGPGPALVSAGPKRAEPLLPGRRCGYVRDEQPEHDVDVGAFRDERCRPTQRRRGARVRVHPGCGATARVGPHRRSPRHVAHDLAGGRVSRSPRDGPDGLPRRRSGRRDPGGARHRSGSWRADGAGDRPRGGRRTPLQ</sequence>
<name>A0A4P9WX78_9FUNG</name>
<feature type="compositionally biased region" description="Low complexity" evidence="1">
    <location>
        <begin position="501"/>
        <end position="512"/>
    </location>
</feature>
<evidence type="ECO:0000256" key="1">
    <source>
        <dbReference type="SAM" id="MobiDB-lite"/>
    </source>
</evidence>
<gene>
    <name evidence="2" type="ORF">CAUPRSCDRAFT_10304</name>
</gene>
<feature type="region of interest" description="Disordered" evidence="1">
    <location>
        <begin position="163"/>
        <end position="191"/>
    </location>
</feature>
<feature type="compositionally biased region" description="Low complexity" evidence="1">
    <location>
        <begin position="133"/>
        <end position="144"/>
    </location>
</feature>
<organism evidence="2 3">
    <name type="scientific">Caulochytrium protostelioides</name>
    <dbReference type="NCBI Taxonomy" id="1555241"/>
    <lineage>
        <taxon>Eukaryota</taxon>
        <taxon>Fungi</taxon>
        <taxon>Fungi incertae sedis</taxon>
        <taxon>Chytridiomycota</taxon>
        <taxon>Chytridiomycota incertae sedis</taxon>
        <taxon>Chytridiomycetes</taxon>
        <taxon>Caulochytriales</taxon>
        <taxon>Caulochytriaceae</taxon>
        <taxon>Caulochytrium</taxon>
    </lineage>
</organism>
<proteinExistence type="predicted"/>
<feature type="region of interest" description="Disordered" evidence="1">
    <location>
        <begin position="229"/>
        <end position="322"/>
    </location>
</feature>
<protein>
    <submittedName>
        <fullName evidence="2">Uncharacterized protein</fullName>
    </submittedName>
</protein>
<accession>A0A4P9WX78</accession>
<feature type="region of interest" description="Disordered" evidence="1">
    <location>
        <begin position="478"/>
        <end position="519"/>
    </location>
</feature>
<feature type="region of interest" description="Disordered" evidence="1">
    <location>
        <begin position="68"/>
        <end position="108"/>
    </location>
</feature>
<dbReference type="EMBL" id="ML009120">
    <property type="protein sequence ID" value="RKO98071.1"/>
    <property type="molecule type" value="Genomic_DNA"/>
</dbReference>
<feature type="compositionally biased region" description="Basic residues" evidence="1">
    <location>
        <begin position="667"/>
        <end position="677"/>
    </location>
</feature>
<feature type="compositionally biased region" description="Basic and acidic residues" evidence="1">
    <location>
        <begin position="709"/>
        <end position="729"/>
    </location>
</feature>